<protein>
    <submittedName>
        <fullName evidence="1">Uncharacterized protein</fullName>
    </submittedName>
</protein>
<gene>
    <name evidence="1" type="ORF">TELCIR_06946</name>
</gene>
<keyword evidence="2" id="KW-1185">Reference proteome</keyword>
<dbReference type="Proteomes" id="UP000230423">
    <property type="component" value="Unassembled WGS sequence"/>
</dbReference>
<name>A0A2G9ULX5_TELCI</name>
<dbReference type="EMBL" id="KZ346033">
    <property type="protein sequence ID" value="PIO71163.1"/>
    <property type="molecule type" value="Genomic_DNA"/>
</dbReference>
<dbReference type="AlphaFoldDB" id="A0A2G9ULX5"/>
<accession>A0A2G9ULX5</accession>
<proteinExistence type="predicted"/>
<evidence type="ECO:0000313" key="2">
    <source>
        <dbReference type="Proteomes" id="UP000230423"/>
    </source>
</evidence>
<reference evidence="1 2" key="1">
    <citation type="submission" date="2015-09" db="EMBL/GenBank/DDBJ databases">
        <title>Draft genome of the parasitic nematode Teladorsagia circumcincta isolate WARC Sus (inbred).</title>
        <authorList>
            <person name="Mitreva M."/>
        </authorList>
    </citation>
    <scope>NUCLEOTIDE SEQUENCE [LARGE SCALE GENOMIC DNA]</scope>
    <source>
        <strain evidence="1 2">S</strain>
    </source>
</reference>
<dbReference type="OrthoDB" id="5813938at2759"/>
<sequence>MLLLLRCLRVGSHARTLKPTSSLEFADANPDLDCCDFGDWQVFVGHGSMNGLVAASSTFNQPDGKIDRIYGINEELLSAFVKRCQKK</sequence>
<organism evidence="1 2">
    <name type="scientific">Teladorsagia circumcincta</name>
    <name type="common">Brown stomach worm</name>
    <name type="synonym">Ostertagia circumcincta</name>
    <dbReference type="NCBI Taxonomy" id="45464"/>
    <lineage>
        <taxon>Eukaryota</taxon>
        <taxon>Metazoa</taxon>
        <taxon>Ecdysozoa</taxon>
        <taxon>Nematoda</taxon>
        <taxon>Chromadorea</taxon>
        <taxon>Rhabditida</taxon>
        <taxon>Rhabditina</taxon>
        <taxon>Rhabditomorpha</taxon>
        <taxon>Strongyloidea</taxon>
        <taxon>Trichostrongylidae</taxon>
        <taxon>Teladorsagia</taxon>
    </lineage>
</organism>
<evidence type="ECO:0000313" key="1">
    <source>
        <dbReference type="EMBL" id="PIO71163.1"/>
    </source>
</evidence>